<comment type="similarity">
    <text evidence="10">Belongs to the DRC12 family.</text>
</comment>
<dbReference type="AlphaFoldDB" id="A0A1Y1HTW3"/>
<comment type="subcellular location">
    <subcellularLocation>
        <location evidence="2">Cytoplasm</location>
        <location evidence="2">Cytoskeleton</location>
        <location evidence="2">Flagellum axoneme</location>
    </subcellularLocation>
</comment>
<dbReference type="Proteomes" id="UP000054558">
    <property type="component" value="Unassembled WGS sequence"/>
</dbReference>
<evidence type="ECO:0000256" key="7">
    <source>
        <dbReference type="ARBA" id="ARBA00023069"/>
    </source>
</evidence>
<gene>
    <name evidence="14" type="ORF">KFL_000430190</name>
</gene>
<keyword evidence="9" id="KW-0966">Cell projection</keyword>
<evidence type="ECO:0000256" key="2">
    <source>
        <dbReference type="ARBA" id="ARBA00004611"/>
    </source>
</evidence>
<feature type="compositionally biased region" description="Basic and acidic residues" evidence="13">
    <location>
        <begin position="12"/>
        <end position="22"/>
    </location>
</feature>
<feature type="coiled-coil region" evidence="12">
    <location>
        <begin position="94"/>
        <end position="160"/>
    </location>
</feature>
<keyword evidence="8" id="KW-0206">Cytoskeleton</keyword>
<evidence type="ECO:0000256" key="8">
    <source>
        <dbReference type="ARBA" id="ARBA00023212"/>
    </source>
</evidence>
<keyword evidence="4" id="KW-0963">Cytoplasm</keyword>
<feature type="coiled-coil region" evidence="12">
    <location>
        <begin position="30"/>
        <end position="57"/>
    </location>
</feature>
<name>A0A1Y1HTW3_KLENI</name>
<evidence type="ECO:0000256" key="3">
    <source>
        <dbReference type="ARBA" id="ARBA00011248"/>
    </source>
</evidence>
<evidence type="ECO:0000256" key="5">
    <source>
        <dbReference type="ARBA" id="ARBA00022846"/>
    </source>
</evidence>
<comment type="subunit">
    <text evidence="3">Component of the nexin-dynein regulatory complex (N-DRC).</text>
</comment>
<comment type="function">
    <text evidence="1">Component of the nexin-dynein regulatory complex (N-DRC), a key regulator of ciliary/flagellar motility which maintains the alignment and integrity of the distal axoneme and regulates microtubule sliding in motile axonemes.</text>
</comment>
<dbReference type="InterPro" id="IPR033585">
    <property type="entry name" value="DRC12-like"/>
</dbReference>
<feature type="compositionally biased region" description="Basic residues" evidence="13">
    <location>
        <begin position="1"/>
        <end position="11"/>
    </location>
</feature>
<evidence type="ECO:0000313" key="14">
    <source>
        <dbReference type="EMBL" id="GAQ79977.1"/>
    </source>
</evidence>
<evidence type="ECO:0000256" key="6">
    <source>
        <dbReference type="ARBA" id="ARBA00023054"/>
    </source>
</evidence>
<evidence type="ECO:0000256" key="13">
    <source>
        <dbReference type="SAM" id="MobiDB-lite"/>
    </source>
</evidence>
<feature type="region of interest" description="Disordered" evidence="13">
    <location>
        <begin position="1"/>
        <end position="27"/>
    </location>
</feature>
<organism evidence="14 15">
    <name type="scientific">Klebsormidium nitens</name>
    <name type="common">Green alga</name>
    <name type="synonym">Ulothrix nitens</name>
    <dbReference type="NCBI Taxonomy" id="105231"/>
    <lineage>
        <taxon>Eukaryota</taxon>
        <taxon>Viridiplantae</taxon>
        <taxon>Streptophyta</taxon>
        <taxon>Klebsormidiophyceae</taxon>
        <taxon>Klebsormidiales</taxon>
        <taxon>Klebsormidiaceae</taxon>
        <taxon>Klebsormidium</taxon>
    </lineage>
</organism>
<keyword evidence="7" id="KW-0969">Cilium</keyword>
<evidence type="ECO:0000313" key="15">
    <source>
        <dbReference type="Proteomes" id="UP000054558"/>
    </source>
</evidence>
<dbReference type="OrthoDB" id="10264405at2759"/>
<accession>A0A1Y1HTW3</accession>
<evidence type="ECO:0000256" key="1">
    <source>
        <dbReference type="ARBA" id="ARBA00003029"/>
    </source>
</evidence>
<evidence type="ECO:0000256" key="10">
    <source>
        <dbReference type="ARBA" id="ARBA00044754"/>
    </source>
</evidence>
<keyword evidence="6 12" id="KW-0175">Coiled coil</keyword>
<proteinExistence type="inferred from homology"/>
<reference evidence="14 15" key="1">
    <citation type="journal article" date="2014" name="Nat. Commun.">
        <title>Klebsormidium flaccidum genome reveals primary factors for plant terrestrial adaptation.</title>
        <authorList>
            <person name="Hori K."/>
            <person name="Maruyama F."/>
            <person name="Fujisawa T."/>
            <person name="Togashi T."/>
            <person name="Yamamoto N."/>
            <person name="Seo M."/>
            <person name="Sato S."/>
            <person name="Yamada T."/>
            <person name="Mori H."/>
            <person name="Tajima N."/>
            <person name="Moriyama T."/>
            <person name="Ikeuchi M."/>
            <person name="Watanabe M."/>
            <person name="Wada H."/>
            <person name="Kobayashi K."/>
            <person name="Saito M."/>
            <person name="Masuda T."/>
            <person name="Sasaki-Sekimoto Y."/>
            <person name="Mashiguchi K."/>
            <person name="Awai K."/>
            <person name="Shimojima M."/>
            <person name="Masuda S."/>
            <person name="Iwai M."/>
            <person name="Nobusawa T."/>
            <person name="Narise T."/>
            <person name="Kondo S."/>
            <person name="Saito H."/>
            <person name="Sato R."/>
            <person name="Murakawa M."/>
            <person name="Ihara Y."/>
            <person name="Oshima-Yamada Y."/>
            <person name="Ohtaka K."/>
            <person name="Satoh M."/>
            <person name="Sonobe K."/>
            <person name="Ishii M."/>
            <person name="Ohtani R."/>
            <person name="Kanamori-Sato M."/>
            <person name="Honoki R."/>
            <person name="Miyazaki D."/>
            <person name="Mochizuki H."/>
            <person name="Umetsu J."/>
            <person name="Higashi K."/>
            <person name="Shibata D."/>
            <person name="Kamiya Y."/>
            <person name="Sato N."/>
            <person name="Nakamura Y."/>
            <person name="Tabata S."/>
            <person name="Ida S."/>
            <person name="Kurokawa K."/>
            <person name="Ohta H."/>
        </authorList>
    </citation>
    <scope>NUCLEOTIDE SEQUENCE [LARGE SCALE GENOMIC DNA]</scope>
    <source>
        <strain evidence="14 15">NIES-2285</strain>
    </source>
</reference>
<keyword evidence="5" id="KW-0282">Flagellum</keyword>
<evidence type="ECO:0000256" key="4">
    <source>
        <dbReference type="ARBA" id="ARBA00022490"/>
    </source>
</evidence>
<evidence type="ECO:0000256" key="11">
    <source>
        <dbReference type="ARBA" id="ARBA00044800"/>
    </source>
</evidence>
<evidence type="ECO:0000256" key="9">
    <source>
        <dbReference type="ARBA" id="ARBA00023273"/>
    </source>
</evidence>
<sequence length="175" mass="20145">MSAKKSPKKGKGSKDSKAKDAPDDISTIKLKRAESEIASLQRQLVEREHEVSMARNEEKLLRERLIALTRALDEQHEAIEDVTDDLTRRFKAGQDQLLTLVADLSERNKELQQTLDRKEDTVRQMNAEKDRVLHDKDRQIQDLKGKMEEMSVQFAAMLKETLEKMSDRVTGQSRV</sequence>
<keyword evidence="15" id="KW-1185">Reference proteome</keyword>
<dbReference type="OMA" id="HAKYKEQ"/>
<evidence type="ECO:0000256" key="12">
    <source>
        <dbReference type="SAM" id="Coils"/>
    </source>
</evidence>
<dbReference type="PANTHER" id="PTHR28656:SF1">
    <property type="entry name" value="COILED-COIL DOMAIN-CONTAINING PROTEIN 153"/>
    <property type="match status" value="1"/>
</dbReference>
<protein>
    <recommendedName>
        <fullName evidence="11">Dynein regulatory complex protein 12</fullName>
    </recommendedName>
</protein>
<dbReference type="PANTHER" id="PTHR28656">
    <property type="entry name" value="COILED-COIL DOMAIN-CONTAINING PROTEIN 153"/>
    <property type="match status" value="1"/>
</dbReference>
<dbReference type="EMBL" id="DF236992">
    <property type="protein sequence ID" value="GAQ79977.1"/>
    <property type="molecule type" value="Genomic_DNA"/>
</dbReference>